<comment type="caution">
    <text evidence="4">The sequence shown here is derived from an EMBL/GenBank/DDBJ whole genome shotgun (WGS) entry which is preliminary data.</text>
</comment>
<keyword evidence="5" id="KW-1185">Reference proteome</keyword>
<dbReference type="Pfam" id="PF00291">
    <property type="entry name" value="PALP"/>
    <property type="match status" value="1"/>
</dbReference>
<dbReference type="PANTHER" id="PTHR10314">
    <property type="entry name" value="CYSTATHIONINE BETA-SYNTHASE"/>
    <property type="match status" value="1"/>
</dbReference>
<dbReference type="InterPro" id="IPR036052">
    <property type="entry name" value="TrpB-like_PALP_sf"/>
</dbReference>
<feature type="domain" description="Tryptophan synthase beta chain-like PALP" evidence="3">
    <location>
        <begin position="70"/>
        <end position="370"/>
    </location>
</feature>
<dbReference type="EC" id="4.2.3.1" evidence="4"/>
<dbReference type="RefSeq" id="WP_051106770.1">
    <property type="nucleotide sequence ID" value="NZ_JACHDD010000025.1"/>
</dbReference>
<accession>A0A6I1Q8I7</accession>
<gene>
    <name evidence="4" type="ORF">HDG40_007601</name>
</gene>
<proteinExistence type="predicted"/>
<dbReference type="GO" id="GO:1901605">
    <property type="term" value="P:alpha-amino acid metabolic process"/>
    <property type="evidence" value="ECO:0007669"/>
    <property type="project" value="UniProtKB-ARBA"/>
</dbReference>
<evidence type="ECO:0000256" key="2">
    <source>
        <dbReference type="ARBA" id="ARBA00022898"/>
    </source>
</evidence>
<protein>
    <submittedName>
        <fullName evidence="4">Threonine synthase</fullName>
        <ecNumber evidence="4">4.2.3.1</ecNumber>
    </submittedName>
</protein>
<dbReference type="AlphaFoldDB" id="A0A6I1Q8I7"/>
<dbReference type="SUPFAM" id="SSF53686">
    <property type="entry name" value="Tryptophan synthase beta subunit-like PLP-dependent enzymes"/>
    <property type="match status" value="1"/>
</dbReference>
<keyword evidence="4" id="KW-0456">Lyase</keyword>
<dbReference type="OrthoDB" id="9778118at2"/>
<dbReference type="Gene3D" id="3.40.50.1100">
    <property type="match status" value="2"/>
</dbReference>
<sequence>MLSKLNPNICAMKCVRCGKLHPLDDYFEGCPSCLQRGTPASVAPHYADFPAVLHSDNMAEWLSYGCPSGLGEGNTSLSSLPRLAASLGIESLYTKNEFANPTGSHKDRMGAIVAQRALDIGATTIAVASSGNAGVSMAAYAARAGIDCVVVTTPDMSPNWRRAIEIHGARIIAMESSDDRWVLIARHTKRGDWYPATNYLMPPVGSNPFGVDGYRAIAFELYLQFPEFPPTDIVVPTARGDLLWGIAKAYQDLRDTGLISSRPRVHAVEPFPRIGRARDGHGMVCSSFSGDTAMASIGGNTVTVQSLVALELTDASGVSVTDDEARDDQLLLGKEGLYIELSSAAALSGLRKLLAQGKIGPQSRVVMIATSHGYKEHPEFGAQLIAKRLQEGEFGEASIENDK</sequence>
<evidence type="ECO:0000313" key="5">
    <source>
        <dbReference type="Proteomes" id="UP000592780"/>
    </source>
</evidence>
<comment type="cofactor">
    <cofactor evidence="1">
        <name>pyridoxal 5'-phosphate</name>
        <dbReference type="ChEBI" id="CHEBI:597326"/>
    </cofactor>
</comment>
<dbReference type="Proteomes" id="UP000592780">
    <property type="component" value="Unassembled WGS sequence"/>
</dbReference>
<keyword evidence="2" id="KW-0663">Pyridoxal phosphate</keyword>
<name>A0A6I1Q8I7_PARAM</name>
<dbReference type="GO" id="GO:0004795">
    <property type="term" value="F:threonine synthase activity"/>
    <property type="evidence" value="ECO:0007669"/>
    <property type="project" value="UniProtKB-EC"/>
</dbReference>
<dbReference type="EMBL" id="JACHDD010000025">
    <property type="protein sequence ID" value="MBB5429404.1"/>
    <property type="molecule type" value="Genomic_DNA"/>
</dbReference>
<evidence type="ECO:0000313" key="4">
    <source>
        <dbReference type="EMBL" id="MBB5429404.1"/>
    </source>
</evidence>
<organism evidence="4 5">
    <name type="scientific">Paraburkholderia atlantica</name>
    <dbReference type="NCBI Taxonomy" id="2654982"/>
    <lineage>
        <taxon>Bacteria</taxon>
        <taxon>Pseudomonadati</taxon>
        <taxon>Pseudomonadota</taxon>
        <taxon>Betaproteobacteria</taxon>
        <taxon>Burkholderiales</taxon>
        <taxon>Burkholderiaceae</taxon>
        <taxon>Paraburkholderia</taxon>
    </lineage>
</organism>
<reference evidence="4 5" key="1">
    <citation type="submission" date="2020-08" db="EMBL/GenBank/DDBJ databases">
        <title>Genomic Encyclopedia of Type Strains, Phase IV (KMG-V): Genome sequencing to study the core and pangenomes of soil and plant-associated prokaryotes.</title>
        <authorList>
            <person name="Whitman W."/>
        </authorList>
    </citation>
    <scope>NUCLEOTIDE SEQUENCE [LARGE SCALE GENOMIC DNA]</scope>
    <source>
        <strain evidence="4 5">JPY158</strain>
    </source>
</reference>
<evidence type="ECO:0000259" key="3">
    <source>
        <dbReference type="Pfam" id="PF00291"/>
    </source>
</evidence>
<dbReference type="InterPro" id="IPR050214">
    <property type="entry name" value="Cys_Synth/Cystath_Beta-Synth"/>
</dbReference>
<dbReference type="InterPro" id="IPR001926">
    <property type="entry name" value="TrpB-like_PALP"/>
</dbReference>
<evidence type="ECO:0000256" key="1">
    <source>
        <dbReference type="ARBA" id="ARBA00001933"/>
    </source>
</evidence>